<accession>A0ABQ2CCR0</accession>
<gene>
    <name evidence="6" type="ORF">GCM10007175_12370</name>
</gene>
<dbReference type="PROSITE" id="PS00977">
    <property type="entry name" value="FAD_G3PDH_1"/>
    <property type="match status" value="1"/>
</dbReference>
<evidence type="ECO:0000313" key="7">
    <source>
        <dbReference type="Proteomes" id="UP000658754"/>
    </source>
</evidence>
<evidence type="ECO:0000256" key="4">
    <source>
        <dbReference type="ARBA" id="ARBA00023002"/>
    </source>
</evidence>
<keyword evidence="7" id="KW-1185">Reference proteome</keyword>
<organism evidence="6 7">
    <name type="scientific">Pseudarthrobacter scleromae</name>
    <dbReference type="NCBI Taxonomy" id="158897"/>
    <lineage>
        <taxon>Bacteria</taxon>
        <taxon>Bacillati</taxon>
        <taxon>Actinomycetota</taxon>
        <taxon>Actinomycetes</taxon>
        <taxon>Micrococcales</taxon>
        <taxon>Micrococcaceae</taxon>
        <taxon>Pseudarthrobacter</taxon>
    </lineage>
</organism>
<proteinExistence type="inferred from homology"/>
<dbReference type="Pfam" id="PF01593">
    <property type="entry name" value="Amino_oxidase"/>
    <property type="match status" value="1"/>
</dbReference>
<evidence type="ECO:0000313" key="6">
    <source>
        <dbReference type="EMBL" id="GGI76843.1"/>
    </source>
</evidence>
<dbReference type="InterPro" id="IPR050703">
    <property type="entry name" value="Flavin_MAO"/>
</dbReference>
<sequence length="444" mass="47337">MAVYDLLIVGGGPAGVGTAYQLRNSGLSIKLLEASAEVGGRTKSVPLPGGVANTGAQFVYVGTRTHELVDELGLGSIPFEPGTYGIAFDGSTSVGRTNKEVVARLPLTGNERAELLQLLDDSVNEYAAMTAGGVFTDRADSLATVTVAERLEKLSPRVRDNAATAIRAGAVGEPTEIIAQYALRYFASYLAHDTQNRRLLVDGMQSIVLAMAAQLSPEVVGTSTSVTNVEINATRGVFAIKAQTPAGEAEYEARQVLMAVPAPLIEAIVPDLPEWKRAALRAAATPGNTTMVIAADVSDVPEYRDWGMVTTVGRRFDCILNATPGRWRSDDAPGIVHFMCYANQVGYQPGLPGNAVAEEWWLEDFLAVAPGLRGRIRGHYVQTWEHCFALLGLDRADSLPEIRRQAEGIHFAGDWSSTTAGSHGAFAEADRVAADVLRALATAR</sequence>
<dbReference type="EMBL" id="BMKV01000002">
    <property type="protein sequence ID" value="GGI76843.1"/>
    <property type="molecule type" value="Genomic_DNA"/>
</dbReference>
<reference evidence="7" key="1">
    <citation type="journal article" date="2019" name="Int. J. Syst. Evol. Microbiol.">
        <title>The Global Catalogue of Microorganisms (GCM) 10K type strain sequencing project: providing services to taxonomists for standard genome sequencing and annotation.</title>
        <authorList>
            <consortium name="The Broad Institute Genomics Platform"/>
            <consortium name="The Broad Institute Genome Sequencing Center for Infectious Disease"/>
            <person name="Wu L."/>
            <person name="Ma J."/>
        </authorList>
    </citation>
    <scope>NUCLEOTIDE SEQUENCE [LARGE SCALE GENOMIC DNA]</scope>
    <source>
        <strain evidence="7">CGMCC 1.3601</strain>
    </source>
</reference>
<comment type="similarity">
    <text evidence="1">Belongs to the flavin monoamine oxidase family.</text>
</comment>
<dbReference type="InterPro" id="IPR002937">
    <property type="entry name" value="Amino_oxidase"/>
</dbReference>
<keyword evidence="3" id="KW-0274">FAD</keyword>
<dbReference type="Proteomes" id="UP000658754">
    <property type="component" value="Unassembled WGS sequence"/>
</dbReference>
<evidence type="ECO:0000259" key="5">
    <source>
        <dbReference type="Pfam" id="PF01593"/>
    </source>
</evidence>
<dbReference type="SUPFAM" id="SSF51905">
    <property type="entry name" value="FAD/NAD(P)-binding domain"/>
    <property type="match status" value="1"/>
</dbReference>
<evidence type="ECO:0000256" key="3">
    <source>
        <dbReference type="ARBA" id="ARBA00022827"/>
    </source>
</evidence>
<feature type="domain" description="Amine oxidase" evidence="5">
    <location>
        <begin position="14"/>
        <end position="437"/>
    </location>
</feature>
<evidence type="ECO:0000256" key="2">
    <source>
        <dbReference type="ARBA" id="ARBA00022630"/>
    </source>
</evidence>
<dbReference type="PANTHER" id="PTHR43563:SF1">
    <property type="entry name" value="AMINE OXIDASE [FLAVIN-CONTAINING] B"/>
    <property type="match status" value="1"/>
</dbReference>
<dbReference type="RefSeq" id="WP_188728611.1">
    <property type="nucleotide sequence ID" value="NZ_BMKV01000002.1"/>
</dbReference>
<dbReference type="PANTHER" id="PTHR43563">
    <property type="entry name" value="AMINE OXIDASE"/>
    <property type="match status" value="1"/>
</dbReference>
<dbReference type="InterPro" id="IPR036188">
    <property type="entry name" value="FAD/NAD-bd_sf"/>
</dbReference>
<dbReference type="Gene3D" id="3.50.50.60">
    <property type="entry name" value="FAD/NAD(P)-binding domain"/>
    <property type="match status" value="1"/>
</dbReference>
<dbReference type="InterPro" id="IPR000447">
    <property type="entry name" value="G3P_DH_FAD-dep"/>
</dbReference>
<keyword evidence="2" id="KW-0285">Flavoprotein</keyword>
<protein>
    <recommendedName>
        <fullName evidence="5">Amine oxidase domain-containing protein</fullName>
    </recommendedName>
</protein>
<keyword evidence="4" id="KW-0560">Oxidoreductase</keyword>
<evidence type="ECO:0000256" key="1">
    <source>
        <dbReference type="ARBA" id="ARBA00005995"/>
    </source>
</evidence>
<name>A0ABQ2CCR0_9MICC</name>
<comment type="caution">
    <text evidence="6">The sequence shown here is derived from an EMBL/GenBank/DDBJ whole genome shotgun (WGS) entry which is preliminary data.</text>
</comment>